<feature type="transmembrane region" description="Helical" evidence="5">
    <location>
        <begin position="153"/>
        <end position="175"/>
    </location>
</feature>
<dbReference type="EMBL" id="VNHU01000005">
    <property type="protein sequence ID" value="TYP73538.1"/>
    <property type="molecule type" value="Genomic_DNA"/>
</dbReference>
<evidence type="ECO:0000256" key="1">
    <source>
        <dbReference type="ARBA" id="ARBA00004141"/>
    </source>
</evidence>
<keyword evidence="3 5" id="KW-1133">Transmembrane helix</keyword>
<dbReference type="Proteomes" id="UP000324376">
    <property type="component" value="Unassembled WGS sequence"/>
</dbReference>
<name>A0A5S5C4K3_9FLAO</name>
<feature type="transmembrane region" description="Helical" evidence="5">
    <location>
        <begin position="120"/>
        <end position="141"/>
    </location>
</feature>
<reference evidence="7 8" key="1">
    <citation type="submission" date="2019-07" db="EMBL/GenBank/DDBJ databases">
        <title>Genomic Encyclopedia of Archaeal and Bacterial Type Strains, Phase II (KMG-II): from individual species to whole genera.</title>
        <authorList>
            <person name="Goeker M."/>
        </authorList>
    </citation>
    <scope>NUCLEOTIDE SEQUENCE [LARGE SCALE GENOMIC DNA]</scope>
    <source>
        <strain evidence="7 8">DSM 17527</strain>
    </source>
</reference>
<feature type="transmembrane region" description="Helical" evidence="5">
    <location>
        <begin position="7"/>
        <end position="24"/>
    </location>
</feature>
<dbReference type="NCBIfam" id="NF045576">
    <property type="entry name" value="BT_3928_fam"/>
    <property type="match status" value="1"/>
</dbReference>
<organism evidence="7 8">
    <name type="scientific">Aquimarina intermedia</name>
    <dbReference type="NCBI Taxonomy" id="350814"/>
    <lineage>
        <taxon>Bacteria</taxon>
        <taxon>Pseudomonadati</taxon>
        <taxon>Bacteroidota</taxon>
        <taxon>Flavobacteriia</taxon>
        <taxon>Flavobacteriales</taxon>
        <taxon>Flavobacteriaceae</taxon>
        <taxon>Aquimarina</taxon>
    </lineage>
</organism>
<proteinExistence type="predicted"/>
<comment type="subcellular location">
    <subcellularLocation>
        <location evidence="1">Membrane</location>
        <topology evidence="1">Multi-pass membrane protein</topology>
    </subcellularLocation>
</comment>
<feature type="domain" description="Methylamine utilisation protein MauE" evidence="6">
    <location>
        <begin position="1"/>
        <end position="135"/>
    </location>
</feature>
<evidence type="ECO:0000313" key="7">
    <source>
        <dbReference type="EMBL" id="TYP73538.1"/>
    </source>
</evidence>
<evidence type="ECO:0000259" key="6">
    <source>
        <dbReference type="Pfam" id="PF07291"/>
    </source>
</evidence>
<sequence length="370" mass="42070">MKILVHISRIIVGVLFIFSGFIKLNDPLGFSYKLQEYFDANVLGLEFLIPFALLIAIFLVIFEILVGVTLLLGYLKKVTLWSLMGMIVFFTFLTFYSAYFNKVTDCGCFGDAIPLTPWESFIKDVILLVFIIVLFVGKKYIQPIGAVASHKWIVFVCFTLCLGFGYYVLMHLPWLDFRPYKIGVNIEEAMQTPDGAPEAELAYHWKFRSNGEDHIITTSGSYPSFSGEFISVDTETISEGYVPPIHDFSIEKDGVDYTKQFLNEDKLLVIVMYNLLKSEKQGMKKINTLVKDAQQAGYKVIGLSASISDQIMEAKQAFKFDLDFYSVDETALKTIVRSNPGILRLQRGTIKQKLHWNDSDELNFETNGED</sequence>
<gene>
    <name evidence="7" type="ORF">BD809_105125</name>
</gene>
<evidence type="ECO:0000313" key="8">
    <source>
        <dbReference type="Proteomes" id="UP000324376"/>
    </source>
</evidence>
<evidence type="ECO:0000256" key="2">
    <source>
        <dbReference type="ARBA" id="ARBA00022692"/>
    </source>
</evidence>
<evidence type="ECO:0000256" key="5">
    <source>
        <dbReference type="SAM" id="Phobius"/>
    </source>
</evidence>
<dbReference type="InterPro" id="IPR009908">
    <property type="entry name" value="Methylamine_util_MauE"/>
</dbReference>
<dbReference type="GO" id="GO:0016020">
    <property type="term" value="C:membrane"/>
    <property type="evidence" value="ECO:0007669"/>
    <property type="project" value="UniProtKB-SubCell"/>
</dbReference>
<evidence type="ECO:0000256" key="4">
    <source>
        <dbReference type="ARBA" id="ARBA00023136"/>
    </source>
</evidence>
<evidence type="ECO:0000256" key="3">
    <source>
        <dbReference type="ARBA" id="ARBA00022989"/>
    </source>
</evidence>
<dbReference type="OrthoDB" id="648842at2"/>
<keyword evidence="2 5" id="KW-0812">Transmembrane</keyword>
<feature type="transmembrane region" description="Helical" evidence="5">
    <location>
        <begin position="80"/>
        <end position="100"/>
    </location>
</feature>
<dbReference type="Pfam" id="PF07291">
    <property type="entry name" value="MauE"/>
    <property type="match status" value="1"/>
</dbReference>
<dbReference type="RefSeq" id="WP_148782646.1">
    <property type="nucleotide sequence ID" value="NZ_VNHU01000005.1"/>
</dbReference>
<protein>
    <submittedName>
        <fullName evidence="7">DoxX-like protein</fullName>
    </submittedName>
</protein>
<dbReference type="GO" id="GO:0030416">
    <property type="term" value="P:methylamine metabolic process"/>
    <property type="evidence" value="ECO:0007669"/>
    <property type="project" value="InterPro"/>
</dbReference>
<comment type="caution">
    <text evidence="7">The sequence shown here is derived from an EMBL/GenBank/DDBJ whole genome shotgun (WGS) entry which is preliminary data.</text>
</comment>
<accession>A0A5S5C4K3</accession>
<feature type="transmembrane region" description="Helical" evidence="5">
    <location>
        <begin position="47"/>
        <end position="73"/>
    </location>
</feature>
<keyword evidence="8" id="KW-1185">Reference proteome</keyword>
<dbReference type="AlphaFoldDB" id="A0A5S5C4K3"/>
<keyword evidence="4 5" id="KW-0472">Membrane</keyword>